<gene>
    <name evidence="3" type="ORF">LITE_LOCUS31528</name>
</gene>
<feature type="domain" description="START" evidence="2">
    <location>
        <begin position="159"/>
        <end position="350"/>
    </location>
</feature>
<dbReference type="InterPro" id="IPR051213">
    <property type="entry name" value="START_lipid_transfer"/>
</dbReference>
<protein>
    <recommendedName>
        <fullName evidence="2">START domain-containing protein</fullName>
    </recommendedName>
</protein>
<dbReference type="Proteomes" id="UP001154282">
    <property type="component" value="Unassembled WGS sequence"/>
</dbReference>
<dbReference type="EMBL" id="CAMGYJ010000007">
    <property type="protein sequence ID" value="CAI0453264.1"/>
    <property type="molecule type" value="Genomic_DNA"/>
</dbReference>
<dbReference type="InterPro" id="IPR002913">
    <property type="entry name" value="START_lipid-bd_dom"/>
</dbReference>
<keyword evidence="1" id="KW-0812">Transmembrane</keyword>
<dbReference type="AlphaFoldDB" id="A0AAV0N3Y9"/>
<dbReference type="GO" id="GO:0005737">
    <property type="term" value="C:cytoplasm"/>
    <property type="evidence" value="ECO:0007669"/>
    <property type="project" value="UniProtKB-ARBA"/>
</dbReference>
<evidence type="ECO:0000259" key="2">
    <source>
        <dbReference type="PROSITE" id="PS50848"/>
    </source>
</evidence>
<dbReference type="PANTHER" id="PTHR19308:SF50">
    <property type="entry name" value="PROTEIN CP5, PUTATIVE-RELATED"/>
    <property type="match status" value="1"/>
</dbReference>
<dbReference type="InterPro" id="IPR023393">
    <property type="entry name" value="START-like_dom_sf"/>
</dbReference>
<dbReference type="CDD" id="cd08870">
    <property type="entry name" value="START_STARD2_7-like"/>
    <property type="match status" value="1"/>
</dbReference>
<evidence type="ECO:0000256" key="1">
    <source>
        <dbReference type="SAM" id="Phobius"/>
    </source>
</evidence>
<comment type="caution">
    <text evidence="3">The sequence shown here is derived from an EMBL/GenBank/DDBJ whole genome shotgun (WGS) entry which is preliminary data.</text>
</comment>
<dbReference type="Pfam" id="PF01852">
    <property type="entry name" value="START"/>
    <property type="match status" value="1"/>
</dbReference>
<proteinExistence type="predicted"/>
<keyword evidence="4" id="KW-1185">Reference proteome</keyword>
<dbReference type="Gene3D" id="3.30.530.20">
    <property type="match status" value="1"/>
</dbReference>
<accession>A0AAV0N3Y9</accession>
<keyword evidence="1" id="KW-1133">Transmembrane helix</keyword>
<dbReference type="FunFam" id="3.30.530.20:FF:000006">
    <property type="entry name" value="StAR-related lipid transfer protein 7, mitochondrial"/>
    <property type="match status" value="1"/>
</dbReference>
<keyword evidence="1" id="KW-0472">Membrane</keyword>
<dbReference type="PROSITE" id="PS50848">
    <property type="entry name" value="START"/>
    <property type="match status" value="1"/>
</dbReference>
<reference evidence="3" key="1">
    <citation type="submission" date="2022-08" db="EMBL/GenBank/DDBJ databases">
        <authorList>
            <person name="Gutierrez-Valencia J."/>
        </authorList>
    </citation>
    <scope>NUCLEOTIDE SEQUENCE</scope>
</reference>
<evidence type="ECO:0000313" key="3">
    <source>
        <dbReference type="EMBL" id="CAI0453264.1"/>
    </source>
</evidence>
<dbReference type="GO" id="GO:0008289">
    <property type="term" value="F:lipid binding"/>
    <property type="evidence" value="ECO:0007669"/>
    <property type="project" value="InterPro"/>
</dbReference>
<name>A0AAV0N3Y9_9ROSI</name>
<sequence length="446" mass="49232">MAVILEAVCVFLGTSQFLGAYTPTMVFLILMWVAFLVGVSIGWMWKPSWAAGLTQQGSLVSSSSSSSAHKLVDSSPPSSPSRCPDSPVKGFGSAPCLTSFLLSSPNLVDASSFAVHHSQFEDSCGGTQLDDERPNAADLVTEEDLVYLHNLVEVKDGGPSWIQMMDRSTPGMTYQAWRRDIKDGPPQYRTRTVFKDASPEIVRDFFWDDEFRSNWDDMLARAAVVDECPTTGSMVVHWLRKFPFFCSDREYTIGRRIWESGRSYYCVTKGVPYPSIPRRDKPRRVDLYYSSWFIRPVESRRGDGQLTACEVLLFHYEDMGIPWELAKLGIRQGMWGSVKKIEPGLLAYQTARASGAGLSRPAFMAQINTKLDPELVKALGGNTKEVSMAEAEAESSSNQSSGRNIPKTLLIGGAIAVACSIDRGLLTKACVFGIARKLGTLGKRLS</sequence>
<dbReference type="PANTHER" id="PTHR19308">
    <property type="entry name" value="PHOSPHATIDYLCHOLINE TRANSFER PROTEIN"/>
    <property type="match status" value="1"/>
</dbReference>
<evidence type="ECO:0000313" key="4">
    <source>
        <dbReference type="Proteomes" id="UP001154282"/>
    </source>
</evidence>
<dbReference type="SUPFAM" id="SSF55961">
    <property type="entry name" value="Bet v1-like"/>
    <property type="match status" value="1"/>
</dbReference>
<feature type="transmembrane region" description="Helical" evidence="1">
    <location>
        <begin position="25"/>
        <end position="45"/>
    </location>
</feature>
<organism evidence="3 4">
    <name type="scientific">Linum tenue</name>
    <dbReference type="NCBI Taxonomy" id="586396"/>
    <lineage>
        <taxon>Eukaryota</taxon>
        <taxon>Viridiplantae</taxon>
        <taxon>Streptophyta</taxon>
        <taxon>Embryophyta</taxon>
        <taxon>Tracheophyta</taxon>
        <taxon>Spermatophyta</taxon>
        <taxon>Magnoliopsida</taxon>
        <taxon>eudicotyledons</taxon>
        <taxon>Gunneridae</taxon>
        <taxon>Pentapetalae</taxon>
        <taxon>rosids</taxon>
        <taxon>fabids</taxon>
        <taxon>Malpighiales</taxon>
        <taxon>Linaceae</taxon>
        <taxon>Linum</taxon>
    </lineage>
</organism>